<organism evidence="3 4">
    <name type="scientific">Actinomadura alba</name>
    <dbReference type="NCBI Taxonomy" id="406431"/>
    <lineage>
        <taxon>Bacteria</taxon>
        <taxon>Bacillati</taxon>
        <taxon>Actinomycetota</taxon>
        <taxon>Actinomycetes</taxon>
        <taxon>Streptosporangiales</taxon>
        <taxon>Thermomonosporaceae</taxon>
        <taxon>Actinomadura</taxon>
    </lineage>
</organism>
<gene>
    <name evidence="3" type="ORF">HKK74_30320</name>
</gene>
<evidence type="ECO:0000256" key="2">
    <source>
        <dbReference type="SAM" id="Phobius"/>
    </source>
</evidence>
<dbReference type="PANTHER" id="PTHR37313:SF1">
    <property type="entry name" value="UPF0749 PROTEIN RV1823"/>
    <property type="match status" value="1"/>
</dbReference>
<keyword evidence="2" id="KW-0812">Transmembrane</keyword>
<evidence type="ECO:0000256" key="1">
    <source>
        <dbReference type="ARBA" id="ARBA00009108"/>
    </source>
</evidence>
<dbReference type="InterPro" id="IPR010273">
    <property type="entry name" value="DUF881"/>
</dbReference>
<dbReference type="Proteomes" id="UP000805614">
    <property type="component" value="Unassembled WGS sequence"/>
</dbReference>
<dbReference type="RefSeq" id="WP_187246804.1">
    <property type="nucleotide sequence ID" value="NZ_BAAAOK010000010.1"/>
</dbReference>
<dbReference type="EMBL" id="JABVEC010000031">
    <property type="protein sequence ID" value="MBC6469756.1"/>
    <property type="molecule type" value="Genomic_DNA"/>
</dbReference>
<dbReference type="Gene3D" id="3.30.70.1880">
    <property type="entry name" value="Protein of unknown function DUF881"/>
    <property type="match status" value="1"/>
</dbReference>
<protein>
    <submittedName>
        <fullName evidence="3">DUF881 domain-containing protein</fullName>
    </submittedName>
</protein>
<dbReference type="PANTHER" id="PTHR37313">
    <property type="entry name" value="UPF0749 PROTEIN RV1825"/>
    <property type="match status" value="1"/>
</dbReference>
<accession>A0ABR7LY34</accession>
<evidence type="ECO:0000313" key="3">
    <source>
        <dbReference type="EMBL" id="MBC6469756.1"/>
    </source>
</evidence>
<dbReference type="Pfam" id="PF05949">
    <property type="entry name" value="DUF881"/>
    <property type="match status" value="1"/>
</dbReference>
<proteinExistence type="inferred from homology"/>
<sequence>MTEREERRERAPGGWRRPDASMSLLADLFAGKALDPGYAEAAERRAAAAESAAGSTADGAAPGASRPGPLARHSFFVAVLVVVGLLLAVAVEEVRRSEPVAHKERARLVGEIRGRTSETDALQRRLEDLRLETERLRAVALTRSDAGRRTRGELARVAAAAAATSASGGALVVTLDDAPGGADGDDRPPTGRVYDQDLQILVNGLWAAGATAIGINGQRLTSTTAIRSAGEAILVDYRPLSPPYEVTALGDRDRLRAAFGDSSANRHLRALEDQFGIRADVHTKRGARLPAAGALRLRYAREETSG</sequence>
<feature type="transmembrane region" description="Helical" evidence="2">
    <location>
        <begin position="74"/>
        <end position="91"/>
    </location>
</feature>
<keyword evidence="2" id="KW-0472">Membrane</keyword>
<name>A0ABR7LY34_9ACTN</name>
<comment type="similarity">
    <text evidence="1">Belongs to the UPF0749 family.</text>
</comment>
<keyword evidence="2" id="KW-1133">Transmembrane helix</keyword>
<comment type="caution">
    <text evidence="3">The sequence shown here is derived from an EMBL/GenBank/DDBJ whole genome shotgun (WGS) entry which is preliminary data.</text>
</comment>
<keyword evidence="4" id="KW-1185">Reference proteome</keyword>
<reference evidence="3 4" key="1">
    <citation type="submission" date="2020-06" db="EMBL/GenBank/DDBJ databases">
        <title>Actinomadura xiongansis sp. nov., isolated from soil of Baiyangdian.</title>
        <authorList>
            <person name="Zhang X."/>
        </authorList>
    </citation>
    <scope>NUCLEOTIDE SEQUENCE [LARGE SCALE GENOMIC DNA]</scope>
    <source>
        <strain evidence="3 4">HBUM206468</strain>
    </source>
</reference>
<evidence type="ECO:0000313" key="4">
    <source>
        <dbReference type="Proteomes" id="UP000805614"/>
    </source>
</evidence>